<feature type="transmembrane region" description="Helical" evidence="1">
    <location>
        <begin position="65"/>
        <end position="85"/>
    </location>
</feature>
<dbReference type="Pfam" id="PF01578">
    <property type="entry name" value="Cytochrom_C_asm"/>
    <property type="match status" value="1"/>
</dbReference>
<feature type="domain" description="Cytochrome c assembly protein" evidence="2">
    <location>
        <begin position="40"/>
        <end position="262"/>
    </location>
</feature>
<keyword evidence="1" id="KW-1133">Transmembrane helix</keyword>
<feature type="transmembrane region" description="Helical" evidence="1">
    <location>
        <begin position="92"/>
        <end position="111"/>
    </location>
</feature>
<feature type="transmembrane region" description="Helical" evidence="1">
    <location>
        <begin position="123"/>
        <end position="147"/>
    </location>
</feature>
<name>A0A1N6V460_9GAMM</name>
<dbReference type="InterPro" id="IPR002541">
    <property type="entry name" value="Cyt_c_assembly"/>
</dbReference>
<keyword evidence="1" id="KW-0472">Membrane</keyword>
<proteinExistence type="predicted"/>
<gene>
    <name evidence="3" type="ORF">SAMN05421647_10830</name>
</gene>
<evidence type="ECO:0000313" key="3">
    <source>
        <dbReference type="EMBL" id="SIQ72653.1"/>
    </source>
</evidence>
<dbReference type="EMBL" id="FTMN01000008">
    <property type="protein sequence ID" value="SIQ72653.1"/>
    <property type="molecule type" value="Genomic_DNA"/>
</dbReference>
<dbReference type="GO" id="GO:0017004">
    <property type="term" value="P:cytochrome complex assembly"/>
    <property type="evidence" value="ECO:0007669"/>
    <property type="project" value="InterPro"/>
</dbReference>
<accession>A0A1N6V460</accession>
<dbReference type="GO" id="GO:0020037">
    <property type="term" value="F:heme binding"/>
    <property type="evidence" value="ECO:0007669"/>
    <property type="project" value="InterPro"/>
</dbReference>
<dbReference type="RefSeq" id="WP_076464280.1">
    <property type="nucleotide sequence ID" value="NZ_FTMN01000008.1"/>
</dbReference>
<protein>
    <submittedName>
        <fullName evidence="3">ABC-type uncharacterized transport system, permease component</fullName>
    </submittedName>
</protein>
<dbReference type="PANTHER" id="PTHR38034:SF1">
    <property type="entry name" value="INNER MEMBRANE PROTEIN YPJD"/>
    <property type="match status" value="1"/>
</dbReference>
<evidence type="ECO:0000313" key="4">
    <source>
        <dbReference type="Proteomes" id="UP000186895"/>
    </source>
</evidence>
<reference evidence="3 4" key="1">
    <citation type="submission" date="2017-01" db="EMBL/GenBank/DDBJ databases">
        <authorList>
            <person name="Mah S.A."/>
            <person name="Swanson W.J."/>
            <person name="Moy G.W."/>
            <person name="Vacquier V.D."/>
        </authorList>
    </citation>
    <scope>NUCLEOTIDE SEQUENCE [LARGE SCALE GENOMIC DNA]</scope>
    <source>
        <strain evidence="3 4">DSM 7027</strain>
    </source>
</reference>
<dbReference type="STRING" id="49186.SAMN05421647_10830"/>
<sequence>MLIITTLVAALCYSLATWMQWQRLSTGPNDGRGATLRMLGAGAFALHGYSVYQVLHQPGGIDLGFFPVGSLIAWVVAGLVLISSLRQKLDNLFIGVFPLAAITALLSITGIEEPQAKPYAGGLIAHILLSLLAYSLFTISAVQAILLSRQESALKHHHTRGLVASLPPLQMMERLLFDTLWAGFILLTASLISGVVFVENLFAQHLAHKTALSILAWVVYAILLGGRYFLGWRGRTAVRWTLGGFIVLMLAFFGSKLVLELLLNTP</sequence>
<dbReference type="InterPro" id="IPR052372">
    <property type="entry name" value="YpjD/HemX"/>
</dbReference>
<dbReference type="AlphaFoldDB" id="A0A1N6V460"/>
<organism evidence="3 4">
    <name type="scientific">Marinobacterium stanieri</name>
    <dbReference type="NCBI Taxonomy" id="49186"/>
    <lineage>
        <taxon>Bacteria</taxon>
        <taxon>Pseudomonadati</taxon>
        <taxon>Pseudomonadota</taxon>
        <taxon>Gammaproteobacteria</taxon>
        <taxon>Oceanospirillales</taxon>
        <taxon>Oceanospirillaceae</taxon>
        <taxon>Marinobacterium</taxon>
    </lineage>
</organism>
<keyword evidence="4" id="KW-1185">Reference proteome</keyword>
<evidence type="ECO:0000256" key="1">
    <source>
        <dbReference type="SAM" id="Phobius"/>
    </source>
</evidence>
<feature type="transmembrane region" description="Helical" evidence="1">
    <location>
        <begin position="210"/>
        <end position="230"/>
    </location>
</feature>
<feature type="transmembrane region" description="Helical" evidence="1">
    <location>
        <begin position="175"/>
        <end position="198"/>
    </location>
</feature>
<dbReference type="GO" id="GO:0005886">
    <property type="term" value="C:plasma membrane"/>
    <property type="evidence" value="ECO:0007669"/>
    <property type="project" value="TreeGrafter"/>
</dbReference>
<dbReference type="PANTHER" id="PTHR38034">
    <property type="entry name" value="INNER MEMBRANE PROTEIN YPJD"/>
    <property type="match status" value="1"/>
</dbReference>
<evidence type="ECO:0000259" key="2">
    <source>
        <dbReference type="Pfam" id="PF01578"/>
    </source>
</evidence>
<feature type="transmembrane region" description="Helical" evidence="1">
    <location>
        <begin position="242"/>
        <end position="263"/>
    </location>
</feature>
<dbReference type="eggNOG" id="COG4137">
    <property type="taxonomic scope" value="Bacteria"/>
</dbReference>
<dbReference type="Proteomes" id="UP000186895">
    <property type="component" value="Unassembled WGS sequence"/>
</dbReference>
<keyword evidence="1" id="KW-0812">Transmembrane</keyword>